<dbReference type="GO" id="GO:0005886">
    <property type="term" value="C:plasma membrane"/>
    <property type="evidence" value="ECO:0007669"/>
    <property type="project" value="TreeGrafter"/>
</dbReference>
<feature type="transmembrane region" description="Helical" evidence="6">
    <location>
        <begin position="99"/>
        <end position="118"/>
    </location>
</feature>
<comment type="caution">
    <text evidence="8">The sequence shown here is derived from an EMBL/GenBank/DDBJ whole genome shotgun (WGS) entry which is preliminary data.</text>
</comment>
<evidence type="ECO:0000259" key="7">
    <source>
        <dbReference type="Pfam" id="PF03600"/>
    </source>
</evidence>
<comment type="subcellular location">
    <subcellularLocation>
        <location evidence="1">Membrane</location>
        <topology evidence="1">Multi-pass membrane protein</topology>
    </subcellularLocation>
</comment>
<gene>
    <name evidence="8" type="ORF">S01H1_76866</name>
</gene>
<feature type="non-terminal residue" evidence="8">
    <location>
        <position position="1"/>
    </location>
</feature>
<dbReference type="AlphaFoldDB" id="X0YEX3"/>
<feature type="transmembrane region" description="Helical" evidence="6">
    <location>
        <begin position="6"/>
        <end position="27"/>
    </location>
</feature>
<keyword evidence="3 6" id="KW-0812">Transmembrane</keyword>
<evidence type="ECO:0000256" key="5">
    <source>
        <dbReference type="ARBA" id="ARBA00023136"/>
    </source>
</evidence>
<accession>X0YEX3</accession>
<name>X0YEX3_9ZZZZ</name>
<keyword evidence="5 6" id="KW-0472">Membrane</keyword>
<evidence type="ECO:0000256" key="3">
    <source>
        <dbReference type="ARBA" id="ARBA00022692"/>
    </source>
</evidence>
<dbReference type="InterPro" id="IPR004680">
    <property type="entry name" value="Cit_transptr-like_dom"/>
</dbReference>
<evidence type="ECO:0000256" key="6">
    <source>
        <dbReference type="SAM" id="Phobius"/>
    </source>
</evidence>
<sequence length="235" mass="25353">LWIGIGTGLFILIAFILPTPQSLVEIMEKYGYVQKMIDWEIVHNAREAAAKTMIILGIVPMAVVFFAVEALPIGVTGILMPLMAYFFGLLPFNMIGKTFAGDAPMFMLGVFALGATVVEVGFHKRLAVWLLGWTKGFWVPIIVLCISMSIVGSFLSAPAMCSFMVPVLMAVYYGSVKANSPEGEVVHDPALAKYLLFSLCFALNMGGPGTPSAGGRNVIMMGFFTEYGIPISYGG</sequence>
<proteinExistence type="predicted"/>
<evidence type="ECO:0000313" key="8">
    <source>
        <dbReference type="EMBL" id="GAG47238.1"/>
    </source>
</evidence>
<keyword evidence="4 6" id="KW-1133">Transmembrane helix</keyword>
<evidence type="ECO:0000256" key="2">
    <source>
        <dbReference type="ARBA" id="ARBA00022448"/>
    </source>
</evidence>
<evidence type="ECO:0000256" key="1">
    <source>
        <dbReference type="ARBA" id="ARBA00004141"/>
    </source>
</evidence>
<dbReference type="PANTHER" id="PTHR10283">
    <property type="entry name" value="SOLUTE CARRIER FAMILY 13 MEMBER"/>
    <property type="match status" value="1"/>
</dbReference>
<dbReference type="GO" id="GO:0022857">
    <property type="term" value="F:transmembrane transporter activity"/>
    <property type="evidence" value="ECO:0007669"/>
    <property type="project" value="TreeGrafter"/>
</dbReference>
<organism evidence="8">
    <name type="scientific">marine sediment metagenome</name>
    <dbReference type="NCBI Taxonomy" id="412755"/>
    <lineage>
        <taxon>unclassified sequences</taxon>
        <taxon>metagenomes</taxon>
        <taxon>ecological metagenomes</taxon>
    </lineage>
</organism>
<reference evidence="8" key="1">
    <citation type="journal article" date="2014" name="Front. Microbiol.">
        <title>High frequency of phylogenetically diverse reductive dehalogenase-homologous genes in deep subseafloor sedimentary metagenomes.</title>
        <authorList>
            <person name="Kawai M."/>
            <person name="Futagami T."/>
            <person name="Toyoda A."/>
            <person name="Takaki Y."/>
            <person name="Nishi S."/>
            <person name="Hori S."/>
            <person name="Arai W."/>
            <person name="Tsubouchi T."/>
            <person name="Morono Y."/>
            <person name="Uchiyama I."/>
            <person name="Ito T."/>
            <person name="Fujiyama A."/>
            <person name="Inagaki F."/>
            <person name="Takami H."/>
        </authorList>
    </citation>
    <scope>NUCLEOTIDE SEQUENCE</scope>
    <source>
        <strain evidence="8">Expedition CK06-06</strain>
    </source>
</reference>
<dbReference type="Pfam" id="PF03600">
    <property type="entry name" value="CitMHS"/>
    <property type="match status" value="1"/>
</dbReference>
<protein>
    <recommendedName>
        <fullName evidence="7">Citrate transporter-like domain-containing protein</fullName>
    </recommendedName>
</protein>
<feature type="transmembrane region" description="Helical" evidence="6">
    <location>
        <begin position="73"/>
        <end position="92"/>
    </location>
</feature>
<evidence type="ECO:0000256" key="4">
    <source>
        <dbReference type="ARBA" id="ARBA00022989"/>
    </source>
</evidence>
<feature type="non-terminal residue" evidence="8">
    <location>
        <position position="235"/>
    </location>
</feature>
<feature type="domain" description="Citrate transporter-like" evidence="7">
    <location>
        <begin position="63"/>
        <end position="224"/>
    </location>
</feature>
<keyword evidence="2" id="KW-0813">Transport</keyword>
<dbReference type="EMBL" id="BARS01051630">
    <property type="protein sequence ID" value="GAG47238.1"/>
    <property type="molecule type" value="Genomic_DNA"/>
</dbReference>
<feature type="transmembrane region" description="Helical" evidence="6">
    <location>
        <begin position="138"/>
        <end position="171"/>
    </location>
</feature>